<accession>A0ABX2JZM2</accession>
<protein>
    <submittedName>
        <fullName evidence="1">TIGR04338 family metallohydrolase</fullName>
    </submittedName>
</protein>
<dbReference type="RefSeq" id="WP_174399925.1">
    <property type="nucleotide sequence ID" value="NZ_VBSB01000014.1"/>
</dbReference>
<dbReference type="EMBL" id="VBSB01000014">
    <property type="protein sequence ID" value="NTY62197.1"/>
    <property type="molecule type" value="Genomic_DNA"/>
</dbReference>
<dbReference type="InterPro" id="IPR027595">
    <property type="entry name" value="CHP04338"/>
</dbReference>
<dbReference type="Proteomes" id="UP000708347">
    <property type="component" value="Unassembled WGS sequence"/>
</dbReference>
<proteinExistence type="predicted"/>
<reference evidence="1 2" key="1">
    <citation type="submission" date="2019-05" db="EMBL/GenBank/DDBJ databases">
        <title>Mycolicibacterium sphagni ENV482 genome assembly.</title>
        <authorList>
            <person name="Chen W."/>
            <person name="Faulkner N.W."/>
            <person name="Hyman M.R."/>
        </authorList>
    </citation>
    <scope>NUCLEOTIDE SEQUENCE [LARGE SCALE GENOMIC DNA]</scope>
    <source>
        <strain evidence="1 2">ENV482</strain>
    </source>
</reference>
<dbReference type="NCBIfam" id="TIGR04338">
    <property type="entry name" value="HEXXH_Rv0185"/>
    <property type="match status" value="1"/>
</dbReference>
<organism evidence="1 2">
    <name type="scientific">Mycolicibacterium sphagni</name>
    <dbReference type="NCBI Taxonomy" id="1786"/>
    <lineage>
        <taxon>Bacteria</taxon>
        <taxon>Bacillati</taxon>
        <taxon>Actinomycetota</taxon>
        <taxon>Actinomycetes</taxon>
        <taxon>Mycobacteriales</taxon>
        <taxon>Mycobacteriaceae</taxon>
        <taxon>Mycolicibacterium</taxon>
    </lineage>
</organism>
<name>A0ABX2JZM2_9MYCO</name>
<comment type="caution">
    <text evidence="1">The sequence shown here is derived from an EMBL/GenBank/DDBJ whole genome shotgun (WGS) entry which is preliminary data.</text>
</comment>
<gene>
    <name evidence="1" type="ORF">FEG63_21895</name>
</gene>
<evidence type="ECO:0000313" key="2">
    <source>
        <dbReference type="Proteomes" id="UP000708347"/>
    </source>
</evidence>
<keyword evidence="2" id="KW-1185">Reference proteome</keyword>
<sequence length="170" mass="18783">MTITDRHRSRVYTAETILSRMLENCAASGNPTVTIDSITLTLPPEARFATIADVQRYVDRLMSSDQVIDRLGQRPPVTVRARNSTADKAHYEPDTAVIAMPISGSARAMLRELVVVHEVAHHFDTSDGATHGPKFLDIYLTLLDLVMGPQMALALRILLAHNDVSMTTRC</sequence>
<evidence type="ECO:0000313" key="1">
    <source>
        <dbReference type="EMBL" id="NTY62197.1"/>
    </source>
</evidence>